<dbReference type="Proteomes" id="UP000180043">
    <property type="component" value="Unassembled WGS sequence"/>
</dbReference>
<evidence type="ECO:0000313" key="1">
    <source>
        <dbReference type="EMBL" id="OHU52334.1"/>
    </source>
</evidence>
<sequence>MPGPDFAEEIAELTNARKQLVLERQQFADQLADQCVPRVNEWAKDVFLSQAKVADRMSANDIRALREEISLGAHEIAAHIRSLPRASHWPMDALQRLLASRVSWSQSDDEYAISMMQHDVNEGAKSHFDNINRAMADAGLTPGTAPDGRIIWGTHDVRPILAAARNVALKEQVLEEARAAFTTQTLADRWEAAEPA</sequence>
<organism evidence="1 2">
    <name type="scientific">Mycobacteroides chelonae</name>
    <name type="common">Mycobacterium chelonae</name>
    <dbReference type="NCBI Taxonomy" id="1774"/>
    <lineage>
        <taxon>Bacteria</taxon>
        <taxon>Bacillati</taxon>
        <taxon>Actinomycetota</taxon>
        <taxon>Actinomycetes</taxon>
        <taxon>Mycobacteriales</taxon>
        <taxon>Mycobacteriaceae</taxon>
        <taxon>Mycobacteroides</taxon>
    </lineage>
</organism>
<protein>
    <submittedName>
        <fullName evidence="1">Uncharacterized protein</fullName>
    </submittedName>
</protein>
<dbReference type="AlphaFoldDB" id="A0A1S1LKW4"/>
<gene>
    <name evidence="1" type="ORF">BKG82_18900</name>
</gene>
<name>A0A1S1LKW4_MYCCH</name>
<proteinExistence type="predicted"/>
<accession>A0A1S1LKW4</accession>
<dbReference type="EMBL" id="MLIQ01000021">
    <property type="protein sequence ID" value="OHU52334.1"/>
    <property type="molecule type" value="Genomic_DNA"/>
</dbReference>
<reference evidence="1 2" key="1">
    <citation type="submission" date="2016-10" db="EMBL/GenBank/DDBJ databases">
        <title>Evaluation of Human, Veterinary and Environmental Mycobacterium chelonae Isolates by Core Genome Phylogenomic Analysis, Targeted Gene Comparison, and Anti-microbial Susceptibility Patterns: A Tale of Mistaken Identities.</title>
        <authorList>
            <person name="Fogelson S.B."/>
            <person name="Camus A.C."/>
            <person name="Lorenz W."/>
            <person name="Vasireddy R."/>
            <person name="Vasireddy S."/>
            <person name="Smith T."/>
            <person name="Brown-Elliott B.A."/>
            <person name="Wallace R.J.Jr."/>
            <person name="Hasan N.A."/>
            <person name="Reischl U."/>
            <person name="Sanchez S."/>
        </authorList>
    </citation>
    <scope>NUCLEOTIDE SEQUENCE [LARGE SCALE GENOMIC DNA]</scope>
    <source>
        <strain evidence="1 2">15515</strain>
    </source>
</reference>
<dbReference type="RefSeq" id="WP_070947614.1">
    <property type="nucleotide sequence ID" value="NZ_MLIQ01000021.1"/>
</dbReference>
<evidence type="ECO:0000313" key="2">
    <source>
        <dbReference type="Proteomes" id="UP000180043"/>
    </source>
</evidence>
<comment type="caution">
    <text evidence="1">The sequence shown here is derived from an EMBL/GenBank/DDBJ whole genome shotgun (WGS) entry which is preliminary data.</text>
</comment>